<name>A0ABC9BBE8_9POAL</name>
<dbReference type="Gene3D" id="3.80.10.10">
    <property type="entry name" value="Ribonuclease Inhibitor"/>
    <property type="match status" value="1"/>
</dbReference>
<evidence type="ECO:0000313" key="2">
    <source>
        <dbReference type="EMBL" id="CAL4998172.1"/>
    </source>
</evidence>
<sequence length="477" mass="54879">MNNLVGQETGTCYAHGEAIYENGTPSIRFEDLPVDVMYTIMSKLPPKEFARTNVLSSKLRCTRSVCPRLSFNGVEVCKCNKTSLHQHTGRFIHEVNAILQKHHGMVIETLEVRIDFVHSILIHHLNNWVSFALSARTKNLTLDLKPAKWLSWNYIDKYVYPFELLDNERISHLQQMQLSFVTLKPSSQYRGFPNLKKLHLQLVHASAKDIGHVLSHCCNLEWLCIDRCNLNDELVVNGPLTHLFYLRIDRCSLTKVEFHAVNLATFVYDGSFLPVGLRHSLKLQSANIKLDEGVFHHVIISLLKGLPNVQNLTLRIGFLHLEKQWLRDNPLKFSRLKNLQLFMFIYGRDVENILCSVSILRSMPFIEDLEVHFTGNHWHWLADVGPRRKDFGGQYCKYDHLKNLWITGFKGARGQLEFLLHVVENAPALEVLTVDTHQRAGTEHWPKGSEPRFKEAKEMAVTSLSTIIPQTVDLHVI</sequence>
<dbReference type="SUPFAM" id="SSF81383">
    <property type="entry name" value="F-box domain"/>
    <property type="match status" value="1"/>
</dbReference>
<dbReference type="EMBL" id="OZ075135">
    <property type="protein sequence ID" value="CAL4998172.1"/>
    <property type="molecule type" value="Genomic_DNA"/>
</dbReference>
<reference evidence="3" key="1">
    <citation type="submission" date="2024-06" db="EMBL/GenBank/DDBJ databases">
        <authorList>
            <person name="Ryan C."/>
        </authorList>
    </citation>
    <scope>NUCLEOTIDE SEQUENCE [LARGE SCALE GENOMIC DNA]</scope>
</reference>
<feature type="domain" description="At1g61320/AtMIF1 LRR" evidence="1">
    <location>
        <begin position="98"/>
        <end position="443"/>
    </location>
</feature>
<keyword evidence="3" id="KW-1185">Reference proteome</keyword>
<dbReference type="PANTHER" id="PTHR34145:SF57">
    <property type="entry name" value="F-BOX DOMAIN-CONTAINING PROTEIN"/>
    <property type="match status" value="1"/>
</dbReference>
<dbReference type="SUPFAM" id="SSF52047">
    <property type="entry name" value="RNI-like"/>
    <property type="match status" value="1"/>
</dbReference>
<organism evidence="2 3">
    <name type="scientific">Urochloa decumbens</name>
    <dbReference type="NCBI Taxonomy" id="240449"/>
    <lineage>
        <taxon>Eukaryota</taxon>
        <taxon>Viridiplantae</taxon>
        <taxon>Streptophyta</taxon>
        <taxon>Embryophyta</taxon>
        <taxon>Tracheophyta</taxon>
        <taxon>Spermatophyta</taxon>
        <taxon>Magnoliopsida</taxon>
        <taxon>Liliopsida</taxon>
        <taxon>Poales</taxon>
        <taxon>Poaceae</taxon>
        <taxon>PACMAD clade</taxon>
        <taxon>Panicoideae</taxon>
        <taxon>Panicodae</taxon>
        <taxon>Paniceae</taxon>
        <taxon>Melinidinae</taxon>
        <taxon>Urochloa</taxon>
    </lineage>
</organism>
<dbReference type="Pfam" id="PF23622">
    <property type="entry name" value="LRR_At1g61320_AtMIF1"/>
    <property type="match status" value="1"/>
</dbReference>
<gene>
    <name evidence="2" type="ORF">URODEC1_LOCUS63715</name>
</gene>
<dbReference type="InterPro" id="IPR036047">
    <property type="entry name" value="F-box-like_dom_sf"/>
</dbReference>
<dbReference type="InterPro" id="IPR055357">
    <property type="entry name" value="LRR_At1g61320_AtMIF1"/>
</dbReference>
<evidence type="ECO:0000313" key="3">
    <source>
        <dbReference type="Proteomes" id="UP001497457"/>
    </source>
</evidence>
<dbReference type="Proteomes" id="UP001497457">
    <property type="component" value="Chromosome 25rd"/>
</dbReference>
<dbReference type="InterPro" id="IPR053772">
    <property type="entry name" value="At1g61320/At1g61330-like"/>
</dbReference>
<reference evidence="2 3" key="2">
    <citation type="submission" date="2024-10" db="EMBL/GenBank/DDBJ databases">
        <authorList>
            <person name="Ryan C."/>
        </authorList>
    </citation>
    <scope>NUCLEOTIDE SEQUENCE [LARGE SCALE GENOMIC DNA]</scope>
</reference>
<proteinExistence type="predicted"/>
<evidence type="ECO:0000259" key="1">
    <source>
        <dbReference type="Pfam" id="PF23622"/>
    </source>
</evidence>
<dbReference type="AlphaFoldDB" id="A0ABC9BBE8"/>
<accession>A0ABC9BBE8</accession>
<dbReference type="InterPro" id="IPR032675">
    <property type="entry name" value="LRR_dom_sf"/>
</dbReference>
<dbReference type="PANTHER" id="PTHR34145">
    <property type="entry name" value="OS02G0105600 PROTEIN"/>
    <property type="match status" value="1"/>
</dbReference>
<protein>
    <recommendedName>
        <fullName evidence="1">At1g61320/AtMIF1 LRR domain-containing protein</fullName>
    </recommendedName>
</protein>